<organism evidence="1 2">
    <name type="scientific">Candidatus Merdibacter merdavium</name>
    <dbReference type="NCBI Taxonomy" id="2838692"/>
    <lineage>
        <taxon>Bacteria</taxon>
        <taxon>Bacillati</taxon>
        <taxon>Bacillota</taxon>
        <taxon>Erysipelotrichia</taxon>
        <taxon>Erysipelotrichales</taxon>
        <taxon>Erysipelotrichaceae</taxon>
        <taxon>Merdibacter</taxon>
    </lineage>
</organism>
<dbReference type="EMBL" id="DWWM01000027">
    <property type="protein sequence ID" value="HJC36385.1"/>
    <property type="molecule type" value="Genomic_DNA"/>
</dbReference>
<proteinExistence type="predicted"/>
<gene>
    <name evidence="1" type="ORF">H9702_04560</name>
</gene>
<evidence type="ECO:0000313" key="1">
    <source>
        <dbReference type="EMBL" id="HJC36385.1"/>
    </source>
</evidence>
<accession>A0A9D2NPY3</accession>
<comment type="caution">
    <text evidence="1">The sequence shown here is derived from an EMBL/GenBank/DDBJ whole genome shotgun (WGS) entry which is preliminary data.</text>
</comment>
<name>A0A9D2NPY3_9FIRM</name>
<evidence type="ECO:0000313" key="2">
    <source>
        <dbReference type="Proteomes" id="UP000823896"/>
    </source>
</evidence>
<dbReference type="Proteomes" id="UP000823896">
    <property type="component" value="Unassembled WGS sequence"/>
</dbReference>
<sequence>MREYVRPMMTGETFATNEYVAACWYIACDYGQGKDNHLDPVSHLYHGTYDDGTGCGHADNQVIRDISHGVFAMREEDGFGEDYDVLMTRDQSWQNLTSTLSDVQLDETIYWTTTSSDGSTTWYHKGQVETTSNVNRS</sequence>
<dbReference type="AlphaFoldDB" id="A0A9D2NPY3"/>
<protein>
    <submittedName>
        <fullName evidence="1">Uncharacterized protein</fullName>
    </submittedName>
</protein>
<reference evidence="1" key="2">
    <citation type="submission" date="2021-04" db="EMBL/GenBank/DDBJ databases">
        <authorList>
            <person name="Gilroy R."/>
        </authorList>
    </citation>
    <scope>NUCLEOTIDE SEQUENCE</scope>
    <source>
        <strain evidence="1">CHK187-11901</strain>
    </source>
</reference>
<reference evidence="1" key="1">
    <citation type="journal article" date="2021" name="PeerJ">
        <title>Extensive microbial diversity within the chicken gut microbiome revealed by metagenomics and culture.</title>
        <authorList>
            <person name="Gilroy R."/>
            <person name="Ravi A."/>
            <person name="Getino M."/>
            <person name="Pursley I."/>
            <person name="Horton D.L."/>
            <person name="Alikhan N.F."/>
            <person name="Baker D."/>
            <person name="Gharbi K."/>
            <person name="Hall N."/>
            <person name="Watson M."/>
            <person name="Adriaenssens E.M."/>
            <person name="Foster-Nyarko E."/>
            <person name="Jarju S."/>
            <person name="Secka A."/>
            <person name="Antonio M."/>
            <person name="Oren A."/>
            <person name="Chaudhuri R.R."/>
            <person name="La Ragione R."/>
            <person name="Hildebrand F."/>
            <person name="Pallen M.J."/>
        </authorList>
    </citation>
    <scope>NUCLEOTIDE SEQUENCE</scope>
    <source>
        <strain evidence="1">CHK187-11901</strain>
    </source>
</reference>